<keyword evidence="4" id="KW-0804">Transcription</keyword>
<reference evidence="6 7" key="1">
    <citation type="submission" date="2017-01" db="EMBL/GenBank/DDBJ databases">
        <title>Whole-Genome Shotgun Sequencing of Two beta-Proteobacterial Species in Search of the Bulgecin Biosynthetic Cluster.</title>
        <authorList>
            <person name="Horsman M.E."/>
            <person name="Marous D.R."/>
            <person name="Li R."/>
            <person name="Oliver R.A."/>
            <person name="Byun B."/>
            <person name="Emrich S.J."/>
            <person name="Boggess B."/>
            <person name="Townsend C.A."/>
            <person name="Mobashery S."/>
        </authorList>
    </citation>
    <scope>NUCLEOTIDE SEQUENCE [LARGE SCALE GENOMIC DNA]</scope>
    <source>
        <strain evidence="6 7">ATCC 31433</strain>
    </source>
</reference>
<keyword evidence="3" id="KW-0010">Activator</keyword>
<dbReference type="SUPFAM" id="SSF48452">
    <property type="entry name" value="TPR-like"/>
    <property type="match status" value="1"/>
</dbReference>
<dbReference type="AlphaFoldDB" id="A0A2A4FH55"/>
<dbReference type="PANTHER" id="PTHR46796:SF12">
    <property type="entry name" value="HTH-TYPE DNA-BINDING TRANSCRIPTIONAL ACTIVATOR EUTR"/>
    <property type="match status" value="1"/>
</dbReference>
<keyword evidence="1" id="KW-0805">Transcription regulation</keyword>
<sequence length="478" mass="52682">MFSTLYFAAAAALANPSSNDTYAARVFDGRFADAAALVAARCDAEPGDPAADERDVHAYADIQLVLGRFEEAEDTFRRAQKLLRESRDQTRVMTCRNASWQAFFQNRFGVAQTGFRRIADDRAASAGQKLESLVGACVVMHHLGRAEDAMAALDALDAAARDADRRWQQLAGALRADLLLQYRIGRADALGDHVYWRSTLADLPLSAFAETSVPAVDADALPLLRMRVDYLRQACALAAGDHAALARIDAHVSWCAKTGLADYQRSVRLEVALAALAGQAPNVADTMIAPYRDAAGRCGSHVRWTLDYLYCAAKVRELQGRIRESSSLYARYALASVRHVRSDGAALAPALAIARCGTQAAAPSDDVSARLPGKYRRAYRYLMERLDQRDLSVREIAAHIDVTERALQAAFKTYLGLSPSELIRRQRMERIRGELLSDAPRAASVLEIASRWGIQHRSTLVNGYRRMYDEAPSQTFDR</sequence>
<proteinExistence type="predicted"/>
<dbReference type="RefSeq" id="WP_084909471.1">
    <property type="nucleotide sequence ID" value="NZ_CP020738.1"/>
</dbReference>
<dbReference type="PROSITE" id="PS00041">
    <property type="entry name" value="HTH_ARAC_FAMILY_1"/>
    <property type="match status" value="1"/>
</dbReference>
<name>A0A2A4FH55_9BURK</name>
<dbReference type="GO" id="GO:0003700">
    <property type="term" value="F:DNA-binding transcription factor activity"/>
    <property type="evidence" value="ECO:0007669"/>
    <property type="project" value="InterPro"/>
</dbReference>
<accession>A0A2A4FH55</accession>
<dbReference type="PROSITE" id="PS01124">
    <property type="entry name" value="HTH_ARAC_FAMILY_2"/>
    <property type="match status" value="1"/>
</dbReference>
<feature type="domain" description="HTH araC/xylS-type" evidence="5">
    <location>
        <begin position="376"/>
        <end position="478"/>
    </location>
</feature>
<evidence type="ECO:0000256" key="2">
    <source>
        <dbReference type="ARBA" id="ARBA00023125"/>
    </source>
</evidence>
<organism evidence="6 7">
    <name type="scientific">Burkholderia ubonensis subsp. mesacidophila</name>
    <dbReference type="NCBI Taxonomy" id="265293"/>
    <lineage>
        <taxon>Bacteria</taxon>
        <taxon>Pseudomonadati</taxon>
        <taxon>Pseudomonadota</taxon>
        <taxon>Betaproteobacteria</taxon>
        <taxon>Burkholderiales</taxon>
        <taxon>Burkholderiaceae</taxon>
        <taxon>Burkholderia</taxon>
        <taxon>Burkholderia cepacia complex</taxon>
    </lineage>
</organism>
<protein>
    <submittedName>
        <fullName evidence="6">AraC family transcriptional regulator</fullName>
    </submittedName>
</protein>
<evidence type="ECO:0000256" key="3">
    <source>
        <dbReference type="ARBA" id="ARBA00023159"/>
    </source>
</evidence>
<evidence type="ECO:0000256" key="4">
    <source>
        <dbReference type="ARBA" id="ARBA00023163"/>
    </source>
</evidence>
<dbReference type="Pfam" id="PF12833">
    <property type="entry name" value="HTH_18"/>
    <property type="match status" value="1"/>
</dbReference>
<dbReference type="InterPro" id="IPR011990">
    <property type="entry name" value="TPR-like_helical_dom_sf"/>
</dbReference>
<comment type="caution">
    <text evidence="6">The sequence shown here is derived from an EMBL/GenBank/DDBJ whole genome shotgun (WGS) entry which is preliminary data.</text>
</comment>
<evidence type="ECO:0000256" key="1">
    <source>
        <dbReference type="ARBA" id="ARBA00023015"/>
    </source>
</evidence>
<evidence type="ECO:0000313" key="7">
    <source>
        <dbReference type="Proteomes" id="UP000217994"/>
    </source>
</evidence>
<dbReference type="GeneID" id="69006346"/>
<dbReference type="InterPro" id="IPR018060">
    <property type="entry name" value="HTH_AraC"/>
</dbReference>
<keyword evidence="2" id="KW-0238">DNA-binding</keyword>
<dbReference type="GO" id="GO:0043565">
    <property type="term" value="F:sequence-specific DNA binding"/>
    <property type="evidence" value="ECO:0007669"/>
    <property type="project" value="InterPro"/>
</dbReference>
<evidence type="ECO:0000313" key="6">
    <source>
        <dbReference type="EMBL" id="PCE32397.1"/>
    </source>
</evidence>
<dbReference type="SMART" id="SM00342">
    <property type="entry name" value="HTH_ARAC"/>
    <property type="match status" value="1"/>
</dbReference>
<dbReference type="Gene3D" id="1.10.10.60">
    <property type="entry name" value="Homeodomain-like"/>
    <property type="match status" value="1"/>
</dbReference>
<dbReference type="EMBL" id="MTZU01000028">
    <property type="protein sequence ID" value="PCE32397.1"/>
    <property type="molecule type" value="Genomic_DNA"/>
</dbReference>
<dbReference type="InterPro" id="IPR050204">
    <property type="entry name" value="AraC_XylS_family_regulators"/>
</dbReference>
<evidence type="ECO:0000259" key="5">
    <source>
        <dbReference type="PROSITE" id="PS01124"/>
    </source>
</evidence>
<dbReference type="Proteomes" id="UP000217994">
    <property type="component" value="Unassembled WGS sequence"/>
</dbReference>
<gene>
    <name evidence="6" type="ORF">BZL54_11090</name>
</gene>
<dbReference type="PANTHER" id="PTHR46796">
    <property type="entry name" value="HTH-TYPE TRANSCRIPTIONAL ACTIVATOR RHAS-RELATED"/>
    <property type="match status" value="1"/>
</dbReference>
<dbReference type="InterPro" id="IPR018062">
    <property type="entry name" value="HTH_AraC-typ_CS"/>
</dbReference>
<dbReference type="FunFam" id="1.10.10.60:FF:000153">
    <property type="entry name" value="HTH-type transcriptional regulator EutR"/>
    <property type="match status" value="1"/>
</dbReference>